<evidence type="ECO:0008006" key="3">
    <source>
        <dbReference type="Google" id="ProtNLM"/>
    </source>
</evidence>
<proteinExistence type="predicted"/>
<dbReference type="RefSeq" id="WP_155339664.1">
    <property type="nucleotide sequence ID" value="NZ_BAAABN010000082.1"/>
</dbReference>
<sequence>MNVVVRYRTRPDAAEENARLIEEVFTALAKIAPSDFRYTAYRLADDVTFVHVAHHEGGDNPLAALPEFAEFQRDLAQRCVEPPAPSPATIVGSYGWTS</sequence>
<dbReference type="Proteomes" id="UP000334990">
    <property type="component" value="Unassembled WGS sequence"/>
</dbReference>
<reference evidence="1 2" key="1">
    <citation type="submission" date="2019-10" db="EMBL/GenBank/DDBJ databases">
        <title>Whole genome shotgun sequence of Acrocarpospora corrugata NBRC 13972.</title>
        <authorList>
            <person name="Ichikawa N."/>
            <person name="Kimura A."/>
            <person name="Kitahashi Y."/>
            <person name="Komaki H."/>
            <person name="Oguchi A."/>
        </authorList>
    </citation>
    <scope>NUCLEOTIDE SEQUENCE [LARGE SCALE GENOMIC DNA]</scope>
    <source>
        <strain evidence="1 2">NBRC 13972</strain>
    </source>
</reference>
<protein>
    <recommendedName>
        <fullName evidence="3">ABM domain-containing protein</fullName>
    </recommendedName>
</protein>
<gene>
    <name evidence="1" type="ORF">Acor_55730</name>
</gene>
<evidence type="ECO:0000313" key="2">
    <source>
        <dbReference type="Proteomes" id="UP000334990"/>
    </source>
</evidence>
<evidence type="ECO:0000313" key="1">
    <source>
        <dbReference type="EMBL" id="GES03507.1"/>
    </source>
</evidence>
<accession>A0A5M3W356</accession>
<dbReference type="OrthoDB" id="163010at2"/>
<comment type="caution">
    <text evidence="1">The sequence shown here is derived from an EMBL/GenBank/DDBJ whole genome shotgun (WGS) entry which is preliminary data.</text>
</comment>
<organism evidence="1 2">
    <name type="scientific">Acrocarpospora corrugata</name>
    <dbReference type="NCBI Taxonomy" id="35763"/>
    <lineage>
        <taxon>Bacteria</taxon>
        <taxon>Bacillati</taxon>
        <taxon>Actinomycetota</taxon>
        <taxon>Actinomycetes</taxon>
        <taxon>Streptosporangiales</taxon>
        <taxon>Streptosporangiaceae</taxon>
        <taxon>Acrocarpospora</taxon>
    </lineage>
</organism>
<dbReference type="EMBL" id="BLAD01000069">
    <property type="protein sequence ID" value="GES03507.1"/>
    <property type="molecule type" value="Genomic_DNA"/>
</dbReference>
<dbReference type="AlphaFoldDB" id="A0A5M3W356"/>
<keyword evidence="2" id="KW-1185">Reference proteome</keyword>
<name>A0A5M3W356_9ACTN</name>